<organism evidence="2">
    <name type="scientific">Selaginella moellendorffii</name>
    <name type="common">Spikemoss</name>
    <dbReference type="NCBI Taxonomy" id="88036"/>
    <lineage>
        <taxon>Eukaryota</taxon>
        <taxon>Viridiplantae</taxon>
        <taxon>Streptophyta</taxon>
        <taxon>Embryophyta</taxon>
        <taxon>Tracheophyta</taxon>
        <taxon>Lycopodiopsida</taxon>
        <taxon>Selaginellales</taxon>
        <taxon>Selaginellaceae</taxon>
        <taxon>Selaginella</taxon>
    </lineage>
</organism>
<protein>
    <submittedName>
        <fullName evidence="1">Uncharacterized protein</fullName>
    </submittedName>
</protein>
<accession>D8S7P8</accession>
<name>D8S7P8_SELML</name>
<keyword evidence="2" id="KW-1185">Reference proteome</keyword>
<dbReference type="KEGG" id="smo:SELMODRAFT_419059"/>
<dbReference type="HOGENOM" id="CLU_1542705_0_0_1"/>
<dbReference type="AlphaFoldDB" id="D8S7P8"/>
<dbReference type="InParanoid" id="D8S7P8"/>
<sequence length="174" mass="19749">MERLVIRNNRLVRDDGKKRGCYENEEAKGGKAMIKRTKMDQQLQDKETKGEQEYLKACLRGGPTLVRLKLSSLLNPAKVEATREMPMRTEVKSKATKQLETSMTMEIECEPVDKVKGGNKESFKLPSLSQHAPSMIPARQDIQISNVCSVTCSYFTNSLFISQIKYLNVNPITY</sequence>
<dbReference type="EMBL" id="GL377605">
    <property type="protein sequence ID" value="EFJ19789.1"/>
    <property type="molecule type" value="Genomic_DNA"/>
</dbReference>
<reference evidence="1 2" key="1">
    <citation type="journal article" date="2011" name="Science">
        <title>The Selaginella genome identifies genetic changes associated with the evolution of vascular plants.</title>
        <authorList>
            <person name="Banks J.A."/>
            <person name="Nishiyama T."/>
            <person name="Hasebe M."/>
            <person name="Bowman J.L."/>
            <person name="Gribskov M."/>
            <person name="dePamphilis C."/>
            <person name="Albert V.A."/>
            <person name="Aono N."/>
            <person name="Aoyama T."/>
            <person name="Ambrose B.A."/>
            <person name="Ashton N.W."/>
            <person name="Axtell M.J."/>
            <person name="Barker E."/>
            <person name="Barker M.S."/>
            <person name="Bennetzen J.L."/>
            <person name="Bonawitz N.D."/>
            <person name="Chapple C."/>
            <person name="Cheng C."/>
            <person name="Correa L.G."/>
            <person name="Dacre M."/>
            <person name="DeBarry J."/>
            <person name="Dreyer I."/>
            <person name="Elias M."/>
            <person name="Engstrom E.M."/>
            <person name="Estelle M."/>
            <person name="Feng L."/>
            <person name="Finet C."/>
            <person name="Floyd S.K."/>
            <person name="Frommer W.B."/>
            <person name="Fujita T."/>
            <person name="Gramzow L."/>
            <person name="Gutensohn M."/>
            <person name="Harholt J."/>
            <person name="Hattori M."/>
            <person name="Heyl A."/>
            <person name="Hirai T."/>
            <person name="Hiwatashi Y."/>
            <person name="Ishikawa M."/>
            <person name="Iwata M."/>
            <person name="Karol K.G."/>
            <person name="Koehler B."/>
            <person name="Kolukisaoglu U."/>
            <person name="Kubo M."/>
            <person name="Kurata T."/>
            <person name="Lalonde S."/>
            <person name="Li K."/>
            <person name="Li Y."/>
            <person name="Litt A."/>
            <person name="Lyons E."/>
            <person name="Manning G."/>
            <person name="Maruyama T."/>
            <person name="Michael T.P."/>
            <person name="Mikami K."/>
            <person name="Miyazaki S."/>
            <person name="Morinaga S."/>
            <person name="Murata T."/>
            <person name="Mueller-Roeber B."/>
            <person name="Nelson D.R."/>
            <person name="Obara M."/>
            <person name="Oguri Y."/>
            <person name="Olmstead R.G."/>
            <person name="Onodera N."/>
            <person name="Petersen B.L."/>
            <person name="Pils B."/>
            <person name="Prigge M."/>
            <person name="Rensing S.A."/>
            <person name="Riano-Pachon D.M."/>
            <person name="Roberts A.W."/>
            <person name="Sato Y."/>
            <person name="Scheller H.V."/>
            <person name="Schulz B."/>
            <person name="Schulz C."/>
            <person name="Shakirov E.V."/>
            <person name="Shibagaki N."/>
            <person name="Shinohara N."/>
            <person name="Shippen D.E."/>
            <person name="Soerensen I."/>
            <person name="Sotooka R."/>
            <person name="Sugimoto N."/>
            <person name="Sugita M."/>
            <person name="Sumikawa N."/>
            <person name="Tanurdzic M."/>
            <person name="Theissen G."/>
            <person name="Ulvskov P."/>
            <person name="Wakazuki S."/>
            <person name="Weng J.K."/>
            <person name="Willats W.W."/>
            <person name="Wipf D."/>
            <person name="Wolf P.G."/>
            <person name="Yang L."/>
            <person name="Zimmer A.D."/>
            <person name="Zhu Q."/>
            <person name="Mitros T."/>
            <person name="Hellsten U."/>
            <person name="Loque D."/>
            <person name="Otillar R."/>
            <person name="Salamov A."/>
            <person name="Schmutz J."/>
            <person name="Shapiro H."/>
            <person name="Lindquist E."/>
            <person name="Lucas S."/>
            <person name="Rokhsar D."/>
            <person name="Grigoriev I.V."/>
        </authorList>
    </citation>
    <scope>NUCLEOTIDE SEQUENCE [LARGE SCALE GENOMIC DNA]</scope>
</reference>
<evidence type="ECO:0000313" key="1">
    <source>
        <dbReference type="EMBL" id="EFJ19789.1"/>
    </source>
</evidence>
<gene>
    <name evidence="1" type="ORF">SELMODRAFT_419059</name>
</gene>
<dbReference type="Proteomes" id="UP000001514">
    <property type="component" value="Unassembled WGS sequence"/>
</dbReference>
<evidence type="ECO:0000313" key="2">
    <source>
        <dbReference type="Proteomes" id="UP000001514"/>
    </source>
</evidence>
<dbReference type="Gramene" id="EFJ19789">
    <property type="protein sequence ID" value="EFJ19789"/>
    <property type="gene ID" value="SELMODRAFT_419059"/>
</dbReference>
<proteinExistence type="predicted"/>